<dbReference type="Proteomes" id="UP000765509">
    <property type="component" value="Unassembled WGS sequence"/>
</dbReference>
<reference evidence="1" key="1">
    <citation type="submission" date="2021-03" db="EMBL/GenBank/DDBJ databases">
        <title>Draft genome sequence of rust myrtle Austropuccinia psidii MF-1, a brazilian biotype.</title>
        <authorList>
            <person name="Quecine M.C."/>
            <person name="Pachon D.M.R."/>
            <person name="Bonatelli M.L."/>
            <person name="Correr F.H."/>
            <person name="Franceschini L.M."/>
            <person name="Leite T.F."/>
            <person name="Margarido G.R.A."/>
            <person name="Almeida C.A."/>
            <person name="Ferrarezi J.A."/>
            <person name="Labate C.A."/>
        </authorList>
    </citation>
    <scope>NUCLEOTIDE SEQUENCE</scope>
    <source>
        <strain evidence="1">MF-1</strain>
    </source>
</reference>
<evidence type="ECO:0000313" key="2">
    <source>
        <dbReference type="Proteomes" id="UP000765509"/>
    </source>
</evidence>
<dbReference type="SUPFAM" id="SSF56672">
    <property type="entry name" value="DNA/RNA polymerases"/>
    <property type="match status" value="1"/>
</dbReference>
<evidence type="ECO:0000313" key="1">
    <source>
        <dbReference type="EMBL" id="MBW0480365.1"/>
    </source>
</evidence>
<dbReference type="EMBL" id="AVOT02005941">
    <property type="protein sequence ID" value="MBW0480365.1"/>
    <property type="molecule type" value="Genomic_DNA"/>
</dbReference>
<dbReference type="InterPro" id="IPR053134">
    <property type="entry name" value="RNA-dir_DNA_polymerase"/>
</dbReference>
<organism evidence="1 2">
    <name type="scientific">Austropuccinia psidii MF-1</name>
    <dbReference type="NCBI Taxonomy" id="1389203"/>
    <lineage>
        <taxon>Eukaryota</taxon>
        <taxon>Fungi</taxon>
        <taxon>Dikarya</taxon>
        <taxon>Basidiomycota</taxon>
        <taxon>Pucciniomycotina</taxon>
        <taxon>Pucciniomycetes</taxon>
        <taxon>Pucciniales</taxon>
        <taxon>Sphaerophragmiaceae</taxon>
        <taxon>Austropuccinia</taxon>
    </lineage>
</organism>
<gene>
    <name evidence="1" type="ORF">O181_020080</name>
</gene>
<protein>
    <submittedName>
        <fullName evidence="1">Uncharacterized protein</fullName>
    </submittedName>
</protein>
<dbReference type="InterPro" id="IPR043128">
    <property type="entry name" value="Rev_trsase/Diguanyl_cyclase"/>
</dbReference>
<dbReference type="InterPro" id="IPR043502">
    <property type="entry name" value="DNA/RNA_pol_sf"/>
</dbReference>
<sequence>MNEAEVSLHLTEIKENELYTLLYDHKEALDTSKEPLGEIISHEIEIILNIKRPYPTLLRRPAYPASPKSREALQLHIKELLDIGVIRRLGHNEEVEITTPVIGEWHNGKFRMVEDCRALNIYTVPDSYHIPKFQVYLPQIFQEIYLSTMDSLKEFHQNEVTPRGRRYLRVISNCGAYRYLRMPFSYQKFPFKLLKNDESNLS</sequence>
<accession>A0A9Q3CBX7</accession>
<keyword evidence="2" id="KW-1185">Reference proteome</keyword>
<dbReference type="Gene3D" id="3.30.70.270">
    <property type="match status" value="1"/>
</dbReference>
<dbReference type="PANTHER" id="PTHR24559">
    <property type="entry name" value="TRANSPOSON TY3-I GAG-POL POLYPROTEIN"/>
    <property type="match status" value="1"/>
</dbReference>
<dbReference type="AlphaFoldDB" id="A0A9Q3CBX7"/>
<comment type="caution">
    <text evidence="1">The sequence shown here is derived from an EMBL/GenBank/DDBJ whole genome shotgun (WGS) entry which is preliminary data.</text>
</comment>
<proteinExistence type="predicted"/>
<dbReference type="Gene3D" id="3.10.10.10">
    <property type="entry name" value="HIV Type 1 Reverse Transcriptase, subunit A, domain 1"/>
    <property type="match status" value="1"/>
</dbReference>
<dbReference type="PANTHER" id="PTHR24559:SF444">
    <property type="entry name" value="REVERSE TRANSCRIPTASE DOMAIN-CONTAINING PROTEIN"/>
    <property type="match status" value="1"/>
</dbReference>
<name>A0A9Q3CBX7_9BASI</name>